<keyword evidence="1" id="KW-1133">Transmembrane helix</keyword>
<keyword evidence="1" id="KW-0472">Membrane</keyword>
<name>A0ABV0MHU1_9TELE</name>
<protein>
    <submittedName>
        <fullName evidence="2">Uncharacterized protein</fullName>
    </submittedName>
</protein>
<gene>
    <name evidence="2" type="ORF">GOODEAATRI_014733</name>
</gene>
<evidence type="ECO:0000313" key="2">
    <source>
        <dbReference type="EMBL" id="MEQ2158659.1"/>
    </source>
</evidence>
<keyword evidence="3" id="KW-1185">Reference proteome</keyword>
<comment type="caution">
    <text evidence="2">The sequence shown here is derived from an EMBL/GenBank/DDBJ whole genome shotgun (WGS) entry which is preliminary data.</text>
</comment>
<dbReference type="Proteomes" id="UP001476798">
    <property type="component" value="Unassembled WGS sequence"/>
</dbReference>
<feature type="non-terminal residue" evidence="2">
    <location>
        <position position="1"/>
    </location>
</feature>
<dbReference type="EMBL" id="JAHRIO010001053">
    <property type="protein sequence ID" value="MEQ2158659.1"/>
    <property type="molecule type" value="Genomic_DNA"/>
</dbReference>
<evidence type="ECO:0000313" key="3">
    <source>
        <dbReference type="Proteomes" id="UP001476798"/>
    </source>
</evidence>
<organism evidence="2 3">
    <name type="scientific">Goodea atripinnis</name>
    <dbReference type="NCBI Taxonomy" id="208336"/>
    <lineage>
        <taxon>Eukaryota</taxon>
        <taxon>Metazoa</taxon>
        <taxon>Chordata</taxon>
        <taxon>Craniata</taxon>
        <taxon>Vertebrata</taxon>
        <taxon>Euteleostomi</taxon>
        <taxon>Actinopterygii</taxon>
        <taxon>Neopterygii</taxon>
        <taxon>Teleostei</taxon>
        <taxon>Neoteleostei</taxon>
        <taxon>Acanthomorphata</taxon>
        <taxon>Ovalentaria</taxon>
        <taxon>Atherinomorphae</taxon>
        <taxon>Cyprinodontiformes</taxon>
        <taxon>Goodeidae</taxon>
        <taxon>Goodea</taxon>
    </lineage>
</organism>
<feature type="transmembrane region" description="Helical" evidence="1">
    <location>
        <begin position="98"/>
        <end position="116"/>
    </location>
</feature>
<reference evidence="2 3" key="1">
    <citation type="submission" date="2021-06" db="EMBL/GenBank/DDBJ databases">
        <authorList>
            <person name="Palmer J.M."/>
        </authorList>
    </citation>
    <scope>NUCLEOTIDE SEQUENCE [LARGE SCALE GENOMIC DNA]</scope>
    <source>
        <strain evidence="2 3">GA_2019</strain>
        <tissue evidence="2">Muscle</tissue>
    </source>
</reference>
<sequence length="127" mass="13684">CVVICFASDALHTQSLLPLLVVAACGGHAGSIFHIVFHLFPVVPSAVYTHAVPISLQRLLHDLLPGDVMTDVLGTIQFETSDPYVLIRLSVLDKEKEVAGNIGMGFVVLPVFFFLANKRQNSLGTLA</sequence>
<keyword evidence="1" id="KW-0812">Transmembrane</keyword>
<feature type="transmembrane region" description="Helical" evidence="1">
    <location>
        <begin position="16"/>
        <end position="40"/>
    </location>
</feature>
<accession>A0ABV0MHU1</accession>
<proteinExistence type="predicted"/>
<evidence type="ECO:0000256" key="1">
    <source>
        <dbReference type="SAM" id="Phobius"/>
    </source>
</evidence>